<organism evidence="1 2">
    <name type="scientific">Stylosanthes scabra</name>
    <dbReference type="NCBI Taxonomy" id="79078"/>
    <lineage>
        <taxon>Eukaryota</taxon>
        <taxon>Viridiplantae</taxon>
        <taxon>Streptophyta</taxon>
        <taxon>Embryophyta</taxon>
        <taxon>Tracheophyta</taxon>
        <taxon>Spermatophyta</taxon>
        <taxon>Magnoliopsida</taxon>
        <taxon>eudicotyledons</taxon>
        <taxon>Gunneridae</taxon>
        <taxon>Pentapetalae</taxon>
        <taxon>rosids</taxon>
        <taxon>fabids</taxon>
        <taxon>Fabales</taxon>
        <taxon>Fabaceae</taxon>
        <taxon>Papilionoideae</taxon>
        <taxon>50 kb inversion clade</taxon>
        <taxon>dalbergioids sensu lato</taxon>
        <taxon>Dalbergieae</taxon>
        <taxon>Pterocarpus clade</taxon>
        <taxon>Stylosanthes</taxon>
    </lineage>
</organism>
<reference evidence="1 2" key="1">
    <citation type="journal article" date="2023" name="Plants (Basel)">
        <title>Bridging the Gap: Combining Genomics and Transcriptomics Approaches to Understand Stylosanthes scabra, an Orphan Legume from the Brazilian Caatinga.</title>
        <authorList>
            <person name="Ferreira-Neto J.R.C."/>
            <person name="da Silva M.D."/>
            <person name="Binneck E."/>
            <person name="de Melo N.F."/>
            <person name="da Silva R.H."/>
            <person name="de Melo A.L.T.M."/>
            <person name="Pandolfi V."/>
            <person name="Bustamante F.O."/>
            <person name="Brasileiro-Vidal A.C."/>
            <person name="Benko-Iseppon A.M."/>
        </authorList>
    </citation>
    <scope>NUCLEOTIDE SEQUENCE [LARGE SCALE GENOMIC DNA]</scope>
    <source>
        <tissue evidence="1">Leaves</tissue>
    </source>
</reference>
<accession>A0ABU6S9D4</accession>
<evidence type="ECO:0000313" key="1">
    <source>
        <dbReference type="EMBL" id="MED6132398.1"/>
    </source>
</evidence>
<sequence>PALADIQAQTHLLPNSQIHRRRLEHRRLLCVTRTVRSVRFSPGLTGFVEFDRVPLILEQKRSLSQTGSMWGPVHRVSGQTGRSGLL</sequence>
<feature type="non-terminal residue" evidence="1">
    <location>
        <position position="1"/>
    </location>
</feature>
<keyword evidence="2" id="KW-1185">Reference proteome</keyword>
<name>A0ABU6S9D4_9FABA</name>
<evidence type="ECO:0000313" key="2">
    <source>
        <dbReference type="Proteomes" id="UP001341840"/>
    </source>
</evidence>
<dbReference type="EMBL" id="JASCZI010060471">
    <property type="protein sequence ID" value="MED6132398.1"/>
    <property type="molecule type" value="Genomic_DNA"/>
</dbReference>
<protein>
    <submittedName>
        <fullName evidence="1">Uncharacterized protein</fullName>
    </submittedName>
</protein>
<proteinExistence type="predicted"/>
<dbReference type="Proteomes" id="UP001341840">
    <property type="component" value="Unassembled WGS sequence"/>
</dbReference>
<comment type="caution">
    <text evidence="1">The sequence shown here is derived from an EMBL/GenBank/DDBJ whole genome shotgun (WGS) entry which is preliminary data.</text>
</comment>
<gene>
    <name evidence="1" type="ORF">PIB30_018599</name>
</gene>